<accession>A0A0L0T9W4</accession>
<gene>
    <name evidence="1" type="ORF">AMAG_20381</name>
</gene>
<reference evidence="1 2" key="1">
    <citation type="submission" date="2009-11" db="EMBL/GenBank/DDBJ databases">
        <title>Annotation of Allomyces macrogynus ATCC 38327.</title>
        <authorList>
            <consortium name="The Broad Institute Genome Sequencing Platform"/>
            <person name="Russ C."/>
            <person name="Cuomo C."/>
            <person name="Burger G."/>
            <person name="Gray M.W."/>
            <person name="Holland P.W.H."/>
            <person name="King N."/>
            <person name="Lang F.B.F."/>
            <person name="Roger A.J."/>
            <person name="Ruiz-Trillo I."/>
            <person name="Young S.K."/>
            <person name="Zeng Q."/>
            <person name="Gargeya S."/>
            <person name="Fitzgerald M."/>
            <person name="Haas B."/>
            <person name="Abouelleil A."/>
            <person name="Alvarado L."/>
            <person name="Arachchi H.M."/>
            <person name="Berlin A."/>
            <person name="Chapman S.B."/>
            <person name="Gearin G."/>
            <person name="Goldberg J."/>
            <person name="Griggs A."/>
            <person name="Gujja S."/>
            <person name="Hansen M."/>
            <person name="Heiman D."/>
            <person name="Howarth C."/>
            <person name="Larimer J."/>
            <person name="Lui A."/>
            <person name="MacDonald P.J.P."/>
            <person name="McCowen C."/>
            <person name="Montmayeur A."/>
            <person name="Murphy C."/>
            <person name="Neiman D."/>
            <person name="Pearson M."/>
            <person name="Priest M."/>
            <person name="Roberts A."/>
            <person name="Saif S."/>
            <person name="Shea T."/>
            <person name="Sisk P."/>
            <person name="Stolte C."/>
            <person name="Sykes S."/>
            <person name="Wortman J."/>
            <person name="Nusbaum C."/>
            <person name="Birren B."/>
        </authorList>
    </citation>
    <scope>NUCLEOTIDE SEQUENCE [LARGE SCALE GENOMIC DNA]</scope>
    <source>
        <strain evidence="1 2">ATCC 38327</strain>
    </source>
</reference>
<dbReference type="EMBL" id="GG745372">
    <property type="protein sequence ID" value="KNE71532.1"/>
    <property type="molecule type" value="Genomic_DNA"/>
</dbReference>
<organism evidence="1 2">
    <name type="scientific">Allomyces macrogynus (strain ATCC 38327)</name>
    <name type="common">Allomyces javanicus var. macrogynus</name>
    <dbReference type="NCBI Taxonomy" id="578462"/>
    <lineage>
        <taxon>Eukaryota</taxon>
        <taxon>Fungi</taxon>
        <taxon>Fungi incertae sedis</taxon>
        <taxon>Blastocladiomycota</taxon>
        <taxon>Blastocladiomycetes</taxon>
        <taxon>Blastocladiales</taxon>
        <taxon>Blastocladiaceae</taxon>
        <taxon>Allomyces</taxon>
    </lineage>
</organism>
<dbReference type="AlphaFoldDB" id="A0A0L0T9W4"/>
<name>A0A0L0T9W4_ALLM3</name>
<evidence type="ECO:0000313" key="2">
    <source>
        <dbReference type="Proteomes" id="UP000054350"/>
    </source>
</evidence>
<dbReference type="Proteomes" id="UP000054350">
    <property type="component" value="Unassembled WGS sequence"/>
</dbReference>
<dbReference type="OrthoDB" id="5554140at2759"/>
<protein>
    <submittedName>
        <fullName evidence="1">Uncharacterized protein</fullName>
    </submittedName>
</protein>
<keyword evidence="2" id="KW-1185">Reference proteome</keyword>
<proteinExistence type="predicted"/>
<reference evidence="2" key="2">
    <citation type="submission" date="2009-11" db="EMBL/GenBank/DDBJ databases">
        <title>The Genome Sequence of Allomyces macrogynus strain ATCC 38327.</title>
        <authorList>
            <consortium name="The Broad Institute Genome Sequencing Platform"/>
            <person name="Russ C."/>
            <person name="Cuomo C."/>
            <person name="Shea T."/>
            <person name="Young S.K."/>
            <person name="Zeng Q."/>
            <person name="Koehrsen M."/>
            <person name="Haas B."/>
            <person name="Borodovsky M."/>
            <person name="Guigo R."/>
            <person name="Alvarado L."/>
            <person name="Berlin A."/>
            <person name="Borenstein D."/>
            <person name="Chen Z."/>
            <person name="Engels R."/>
            <person name="Freedman E."/>
            <person name="Gellesch M."/>
            <person name="Goldberg J."/>
            <person name="Griggs A."/>
            <person name="Gujja S."/>
            <person name="Heiman D."/>
            <person name="Hepburn T."/>
            <person name="Howarth C."/>
            <person name="Jen D."/>
            <person name="Larson L."/>
            <person name="Lewis B."/>
            <person name="Mehta T."/>
            <person name="Park D."/>
            <person name="Pearson M."/>
            <person name="Roberts A."/>
            <person name="Saif S."/>
            <person name="Shenoy N."/>
            <person name="Sisk P."/>
            <person name="Stolte C."/>
            <person name="Sykes S."/>
            <person name="Walk T."/>
            <person name="White J."/>
            <person name="Yandava C."/>
            <person name="Burger G."/>
            <person name="Gray M.W."/>
            <person name="Holland P.W.H."/>
            <person name="King N."/>
            <person name="Lang F.B.F."/>
            <person name="Roger A.J."/>
            <person name="Ruiz-Trillo I."/>
            <person name="Lander E."/>
            <person name="Nusbaum C."/>
        </authorList>
    </citation>
    <scope>NUCLEOTIDE SEQUENCE [LARGE SCALE GENOMIC DNA]</scope>
    <source>
        <strain evidence="2">ATCC 38327</strain>
    </source>
</reference>
<dbReference type="VEuPathDB" id="FungiDB:AMAG_20381"/>
<sequence length="226" mass="24829">MQYLASDDSDATGSVAFACEGGDVPILPGANDLVPRRRKRDKVPLHVAEAWTRAAPLLVNGRSLEMAWAVPLGQARAALRRVHTVLWPYYVDFRPGTRECPNPAPGSKVASLADPMDRPMFLTLLLEFGRAAIVTDSHEYVQQAFNECILDYLSRLLREASSRDLAVFLGSLTLIFEHCSALLAMLARCGLDPARVETMLHTCLDPFTARAGFGRRGPPRGLRAGR</sequence>
<evidence type="ECO:0000313" key="1">
    <source>
        <dbReference type="EMBL" id="KNE71532.1"/>
    </source>
</evidence>